<organism evidence="3">
    <name type="scientific">Myoviridae sp. ctsK93</name>
    <dbReference type="NCBI Taxonomy" id="2825190"/>
    <lineage>
        <taxon>Viruses</taxon>
        <taxon>Duplodnaviria</taxon>
        <taxon>Heunggongvirae</taxon>
        <taxon>Uroviricota</taxon>
        <taxon>Caudoviricetes</taxon>
    </lineage>
</organism>
<sequence>MDWSNIIQLALAIGGSGGILTVLIAFYKARPEKISYEVKTLREIIETIKKEREEDKLEAAQERQKLEQRLGEIEITNSVLQKAIQQWVKCFHLPKDAVCPVSDFVDRAEELITKKVEALHQSMKENNKE</sequence>
<dbReference type="EMBL" id="BK015446">
    <property type="protein sequence ID" value="DAE07180.1"/>
    <property type="molecule type" value="Genomic_DNA"/>
</dbReference>
<proteinExistence type="predicted"/>
<reference evidence="3" key="1">
    <citation type="journal article" date="2021" name="Proc. Natl. Acad. Sci. U.S.A.">
        <title>A Catalog of Tens of Thousands of Viruses from Human Metagenomes Reveals Hidden Associations with Chronic Diseases.</title>
        <authorList>
            <person name="Tisza M.J."/>
            <person name="Buck C.B."/>
        </authorList>
    </citation>
    <scope>NUCLEOTIDE SEQUENCE</scope>
    <source>
        <strain evidence="3">CtsK93</strain>
    </source>
</reference>
<keyword evidence="2" id="KW-1133">Transmembrane helix</keyword>
<keyword evidence="2" id="KW-0472">Membrane</keyword>
<keyword evidence="2" id="KW-0812">Transmembrane</keyword>
<feature type="coiled-coil region" evidence="1">
    <location>
        <begin position="38"/>
        <end position="83"/>
    </location>
</feature>
<feature type="transmembrane region" description="Helical" evidence="2">
    <location>
        <begin position="6"/>
        <end position="27"/>
    </location>
</feature>
<evidence type="ECO:0000256" key="2">
    <source>
        <dbReference type="SAM" id="Phobius"/>
    </source>
</evidence>
<keyword evidence="1" id="KW-0175">Coiled coil</keyword>
<evidence type="ECO:0000256" key="1">
    <source>
        <dbReference type="SAM" id="Coils"/>
    </source>
</evidence>
<name>A0A8S5PLW6_9CAUD</name>
<protein>
    <submittedName>
        <fullName evidence="3">Uncharacterized protein</fullName>
    </submittedName>
</protein>
<evidence type="ECO:0000313" key="3">
    <source>
        <dbReference type="EMBL" id="DAE07180.1"/>
    </source>
</evidence>
<accession>A0A8S5PLW6</accession>